<name>A0AAN7XFW2_ELEMC</name>
<sequence>MALHMMHPCREVFVQFVSHLTATCGARKAREKDQRQQRQRSFPCSEAGGNNGLLDQRLTATGFPPTPSSTQVGWPIHKSLLFLQAFNSLTSSNDALCKGMRREGQHGRCGGGRGEELTREIK</sequence>
<feature type="region of interest" description="Disordered" evidence="1">
    <location>
        <begin position="28"/>
        <end position="70"/>
    </location>
</feature>
<feature type="region of interest" description="Disordered" evidence="1">
    <location>
        <begin position="101"/>
        <end position="122"/>
    </location>
</feature>
<evidence type="ECO:0000313" key="3">
    <source>
        <dbReference type="Proteomes" id="UP001346869"/>
    </source>
</evidence>
<comment type="caution">
    <text evidence="2">The sequence shown here is derived from an EMBL/GenBank/DDBJ whole genome shotgun (WGS) entry which is preliminary data.</text>
</comment>
<dbReference type="AlphaFoldDB" id="A0AAN7XFW2"/>
<organism evidence="2 3">
    <name type="scientific">Eleginops maclovinus</name>
    <name type="common">Patagonian blennie</name>
    <name type="synonym">Eleginus maclovinus</name>
    <dbReference type="NCBI Taxonomy" id="56733"/>
    <lineage>
        <taxon>Eukaryota</taxon>
        <taxon>Metazoa</taxon>
        <taxon>Chordata</taxon>
        <taxon>Craniata</taxon>
        <taxon>Vertebrata</taxon>
        <taxon>Euteleostomi</taxon>
        <taxon>Actinopterygii</taxon>
        <taxon>Neopterygii</taxon>
        <taxon>Teleostei</taxon>
        <taxon>Neoteleostei</taxon>
        <taxon>Acanthomorphata</taxon>
        <taxon>Eupercaria</taxon>
        <taxon>Perciformes</taxon>
        <taxon>Notothenioidei</taxon>
        <taxon>Eleginopidae</taxon>
        <taxon>Eleginops</taxon>
    </lineage>
</organism>
<reference evidence="2 3" key="2">
    <citation type="journal article" date="2023" name="Mol. Biol. Evol.">
        <title>Genomics of Secondarily Temperate Adaptation in the Only Non-Antarctic Icefish.</title>
        <authorList>
            <person name="Rivera-Colon A.G."/>
            <person name="Rayamajhi N."/>
            <person name="Minhas B.F."/>
            <person name="Madrigal G."/>
            <person name="Bilyk K.T."/>
            <person name="Yoon V."/>
            <person name="Hune M."/>
            <person name="Gregory S."/>
            <person name="Cheng C.H.C."/>
            <person name="Catchen J.M."/>
        </authorList>
    </citation>
    <scope>NUCLEOTIDE SEQUENCE [LARGE SCALE GENOMIC DNA]</scope>
    <source>
        <strain evidence="2">JMC-PN-2008</strain>
    </source>
</reference>
<feature type="compositionally biased region" description="Basic and acidic residues" evidence="1">
    <location>
        <begin position="113"/>
        <end position="122"/>
    </location>
</feature>
<evidence type="ECO:0000256" key="1">
    <source>
        <dbReference type="SAM" id="MobiDB-lite"/>
    </source>
</evidence>
<reference evidence="2 3" key="1">
    <citation type="journal article" date="2023" name="Genes (Basel)">
        <title>Chromosome-Level Genome Assembly and Circadian Gene Repertoire of the Patagonia Blennie Eleginops maclovinus-The Closest Ancestral Proxy of Antarctic Cryonotothenioids.</title>
        <authorList>
            <person name="Cheng C.C."/>
            <person name="Rivera-Colon A.G."/>
            <person name="Minhas B.F."/>
            <person name="Wilson L."/>
            <person name="Rayamajhi N."/>
            <person name="Vargas-Chacoff L."/>
            <person name="Catchen J.M."/>
        </authorList>
    </citation>
    <scope>NUCLEOTIDE SEQUENCE [LARGE SCALE GENOMIC DNA]</scope>
    <source>
        <strain evidence="2">JMC-PN-2008</strain>
    </source>
</reference>
<keyword evidence="3" id="KW-1185">Reference proteome</keyword>
<dbReference type="Proteomes" id="UP001346869">
    <property type="component" value="Unassembled WGS sequence"/>
</dbReference>
<gene>
    <name evidence="2" type="ORF">PBY51_021620</name>
</gene>
<evidence type="ECO:0000313" key="2">
    <source>
        <dbReference type="EMBL" id="KAK5860122.1"/>
    </source>
</evidence>
<accession>A0AAN7XFW2</accession>
<protein>
    <submittedName>
        <fullName evidence="2">Uncharacterized protein</fullName>
    </submittedName>
</protein>
<dbReference type="EMBL" id="JAUZQC010000014">
    <property type="protein sequence ID" value="KAK5860122.1"/>
    <property type="molecule type" value="Genomic_DNA"/>
</dbReference>
<proteinExistence type="predicted"/>